<accession>A0A1R0H0X0</accession>
<organism evidence="3 4">
    <name type="scientific">Smittium mucronatum</name>
    <dbReference type="NCBI Taxonomy" id="133383"/>
    <lineage>
        <taxon>Eukaryota</taxon>
        <taxon>Fungi</taxon>
        <taxon>Fungi incertae sedis</taxon>
        <taxon>Zoopagomycota</taxon>
        <taxon>Kickxellomycotina</taxon>
        <taxon>Harpellomycetes</taxon>
        <taxon>Harpellales</taxon>
        <taxon>Legeriomycetaceae</taxon>
        <taxon>Smittium</taxon>
    </lineage>
</organism>
<dbReference type="InterPro" id="IPR022155">
    <property type="entry name" value="DUF3684"/>
</dbReference>
<proteinExistence type="predicted"/>
<keyword evidence="4" id="KW-1185">Reference proteome</keyword>
<dbReference type="SUPFAM" id="SSF55874">
    <property type="entry name" value="ATPase domain of HSP90 chaperone/DNA topoisomerase II/histidine kinase"/>
    <property type="match status" value="1"/>
</dbReference>
<feature type="domain" description="Sacsin/Nov" evidence="2">
    <location>
        <begin position="25"/>
        <end position="196"/>
    </location>
</feature>
<feature type="non-terminal residue" evidence="3">
    <location>
        <position position="1116"/>
    </location>
</feature>
<feature type="compositionally biased region" description="Low complexity" evidence="1">
    <location>
        <begin position="74"/>
        <end position="86"/>
    </location>
</feature>
<dbReference type="STRING" id="133383.A0A1R0H0X0"/>
<protein>
    <recommendedName>
        <fullName evidence="2">Sacsin/Nov domain-containing protein</fullName>
    </recommendedName>
</protein>
<dbReference type="InterPro" id="IPR036890">
    <property type="entry name" value="HATPase_C_sf"/>
</dbReference>
<dbReference type="Gene3D" id="3.30.565.10">
    <property type="entry name" value="Histidine kinase-like ATPase, C-terminal domain"/>
    <property type="match status" value="1"/>
</dbReference>
<dbReference type="PANTHER" id="PTHR47839:SF1">
    <property type="entry name" value="DOMAIN PROTEIN, PUTATIVE (AFU_ORTHOLOGUE AFUA_6G04830)-RELATED"/>
    <property type="match status" value="1"/>
</dbReference>
<gene>
    <name evidence="3" type="ORF">AYI68_g3090</name>
</gene>
<dbReference type="Proteomes" id="UP000187455">
    <property type="component" value="Unassembled WGS sequence"/>
</dbReference>
<feature type="region of interest" description="Disordered" evidence="1">
    <location>
        <begin position="68"/>
        <end position="100"/>
    </location>
</feature>
<dbReference type="PANTHER" id="PTHR47839">
    <property type="entry name" value="DOMAIN PROTEIN, PUTATIVE (AFU_ORTHOLOGUE AFUA_6G04830)-RELATED"/>
    <property type="match status" value="1"/>
</dbReference>
<dbReference type="EMBL" id="LSSL01001246">
    <property type="protein sequence ID" value="OLY82783.1"/>
    <property type="molecule type" value="Genomic_DNA"/>
</dbReference>
<dbReference type="AlphaFoldDB" id="A0A1R0H0X0"/>
<reference evidence="3 4" key="1">
    <citation type="journal article" date="2016" name="Mol. Biol. Evol.">
        <title>Genome-Wide Survey of Gut Fungi (Harpellales) Reveals the First Horizontally Transferred Ubiquitin Gene from a Mosquito Host.</title>
        <authorList>
            <person name="Wang Y."/>
            <person name="White M.M."/>
            <person name="Kvist S."/>
            <person name="Moncalvo J.M."/>
        </authorList>
    </citation>
    <scope>NUCLEOTIDE SEQUENCE [LARGE SCALE GENOMIC DNA]</scope>
    <source>
        <strain evidence="3 4">ALG-7-W6</strain>
    </source>
</reference>
<dbReference type="NCBIfam" id="NF047352">
    <property type="entry name" value="P_loop_sacsin"/>
    <property type="match status" value="1"/>
</dbReference>
<evidence type="ECO:0000259" key="2">
    <source>
        <dbReference type="Pfam" id="PF25794"/>
    </source>
</evidence>
<dbReference type="Pfam" id="PF25794">
    <property type="entry name" value="SACS"/>
    <property type="match status" value="1"/>
</dbReference>
<name>A0A1R0H0X0_9FUNG</name>
<evidence type="ECO:0000256" key="1">
    <source>
        <dbReference type="SAM" id="MobiDB-lite"/>
    </source>
</evidence>
<dbReference type="OrthoDB" id="10031156at2759"/>
<evidence type="ECO:0000313" key="3">
    <source>
        <dbReference type="EMBL" id="OLY82783.1"/>
    </source>
</evidence>
<comment type="caution">
    <text evidence="3">The sequence shown here is derived from an EMBL/GenBank/DDBJ whole genome shotgun (WGS) entry which is preliminary data.</text>
</comment>
<dbReference type="InterPro" id="IPR058210">
    <property type="entry name" value="SACS/Nov_dom"/>
</dbReference>
<dbReference type="Pfam" id="PF12449">
    <property type="entry name" value="DUF3684"/>
    <property type="match status" value="2"/>
</dbReference>
<sequence length="1116" mass="126731">MFNSFRDKVIADDSLEERVEVNQRHLIDKILARYSAEFTVFRELIQNANDAEAKNLKIRFLTSEYNTNKKNESDSQSSEGNSDSSDLFPNHKTFSSTEQSVEKNSVTLNEKYTTIIVSNNGKEFSKQDWNRLKKIAEGNPDEQKIGFFGVGFYSLFSICEEPFVISGDECMAFYWKGDQLYTKKTNKGDIKVGLEEDESDWTWFIMQIRDEPTTVPDPVKFGRFLSTALAFTKCLMNISVFIDDSEVFKVNKIQKEFANQSLPSEVGFLGFKKEKYLLESPQKLFGIKNINKYTFLIECSYIQLHKETSIIGEITSLVSDIFKNKDTAALSTSNTFLDKKLGGFFSSWMNPFRSISDGSKDIKNKPQSQEIDQKQPKTVEHIKLVLKKESIILRIAESQISVDVPRKMADHMERATKKPPPKSSSMQVIWGINSQIEKEKNNIISDEKVENSNLLVLGQLAAYPQQGSVFIGFATHQTTGCSAHLAAQFIPTVERESIDFIDPALAKWNRELLSIFGIMCRILHDTELDFISEKFSQLKDELRADGNKKSVMDIFQLEKFIKLADHSAQILNFFTPRFTTPSNLPGELFSNVFFGCTELFLPILTLCGVIPSTKALLYSKIESSLCSDVNEMKLNWGKTNGSYPSVLNLVFNLPIIPPEVIFHSRKMIRILSELDRISIMGVKDVINDINSGEPFTSDMAVGIINWWFDLPNSKYSYQTLFINSIKIKCSLVDYTSDSQKNNDSIALQFPNFVFSLKQARYFVNPKNFTIFDISIFENFPKANMNLEEGLNFYLPYSSSTLPLSVSLKFKTDTLQSLFCENDQYLPLKELPLSLYINHIISNKMMSTLLQSPVIIKKASQSKDVDNISAEDDNVYPIACTLLKNVAKMWSRMSADDHVVIISTLYEVKIIPTIGGLQKPCNSYLPSANLFPDLPIVLRSVIKICKESLLIELGVKKHVDLQLIFDRIDTELKWDHIQLVKYLTSVSDTLTDAEYNKLKSASIFPAQEMQMDQNTSNPGDISSKRKIYRANELYFPSEKITNLGLPVLKWNKHGLFNFPSSPEGIFLAKLGMQTCPNILELVTIASKQPINNKISSDINFSIDSDASLRTKALEYLL</sequence>
<evidence type="ECO:0000313" key="4">
    <source>
        <dbReference type="Proteomes" id="UP000187455"/>
    </source>
</evidence>